<evidence type="ECO:0000259" key="7">
    <source>
        <dbReference type="Pfam" id="PF00155"/>
    </source>
</evidence>
<evidence type="ECO:0000256" key="4">
    <source>
        <dbReference type="ARBA" id="ARBA00022576"/>
    </source>
</evidence>
<protein>
    <submittedName>
        <fullName evidence="8">PLP-dependent aminotransferase family protein</fullName>
    </submittedName>
</protein>
<feature type="domain" description="Aminotransferase class I/classII large" evidence="7">
    <location>
        <begin position="53"/>
        <end position="385"/>
    </location>
</feature>
<dbReference type="EMBL" id="CP035282">
    <property type="protein sequence ID" value="QAT60091.1"/>
    <property type="molecule type" value="Genomic_DNA"/>
</dbReference>
<dbReference type="RefSeq" id="WP_071140560.1">
    <property type="nucleotide sequence ID" value="NZ_CP035282.1"/>
</dbReference>
<comment type="cofactor">
    <cofactor evidence="1">
        <name>pyridoxal 5'-phosphate</name>
        <dbReference type="ChEBI" id="CHEBI:597326"/>
    </cofactor>
</comment>
<dbReference type="InterPro" id="IPR015422">
    <property type="entry name" value="PyrdxlP-dep_Trfase_small"/>
</dbReference>
<comment type="subunit">
    <text evidence="3">Homodimer.</text>
</comment>
<gene>
    <name evidence="8" type="ORF">EQM13_00145</name>
</gene>
<dbReference type="Pfam" id="PF00155">
    <property type="entry name" value="Aminotran_1_2"/>
    <property type="match status" value="1"/>
</dbReference>
<dbReference type="InterPro" id="IPR015421">
    <property type="entry name" value="PyrdxlP-dep_Trfase_major"/>
</dbReference>
<keyword evidence="4 8" id="KW-0032">Aminotransferase</keyword>
<evidence type="ECO:0000256" key="5">
    <source>
        <dbReference type="ARBA" id="ARBA00022679"/>
    </source>
</evidence>
<dbReference type="SUPFAM" id="SSF53383">
    <property type="entry name" value="PLP-dependent transferases"/>
    <property type="match status" value="1"/>
</dbReference>
<dbReference type="Gene3D" id="3.40.640.10">
    <property type="entry name" value="Type I PLP-dependent aspartate aminotransferase-like (Major domain)"/>
    <property type="match status" value="1"/>
</dbReference>
<dbReference type="KEGG" id="spoa:EQM13_00145"/>
<dbReference type="Proteomes" id="UP000287969">
    <property type="component" value="Chromosome"/>
</dbReference>
<dbReference type="InterPro" id="IPR050859">
    <property type="entry name" value="Class-I_PLP-dep_aminotransf"/>
</dbReference>
<dbReference type="AlphaFoldDB" id="A0A410Q7X5"/>
<name>A0A410Q7X5_9FIRM</name>
<proteinExistence type="inferred from homology"/>
<evidence type="ECO:0000256" key="2">
    <source>
        <dbReference type="ARBA" id="ARBA00007441"/>
    </source>
</evidence>
<reference evidence="9" key="1">
    <citation type="submission" date="2019-01" db="EMBL/GenBank/DDBJ databases">
        <title>Draft genomes of a novel of Sporanaerobacter strains.</title>
        <authorList>
            <person name="Ma S."/>
        </authorList>
    </citation>
    <scope>NUCLEOTIDE SEQUENCE [LARGE SCALE GENOMIC DNA]</scope>
    <source>
        <strain evidence="9">NJN-17</strain>
    </source>
</reference>
<accession>A0A410Q7X5</accession>
<dbReference type="CDD" id="cd00609">
    <property type="entry name" value="AAT_like"/>
    <property type="match status" value="1"/>
</dbReference>
<dbReference type="InterPro" id="IPR004839">
    <property type="entry name" value="Aminotransferase_I/II_large"/>
</dbReference>
<dbReference type="FunFam" id="3.40.640.10:FF:000053">
    <property type="entry name" value="Aminotransferase, class I"/>
    <property type="match status" value="1"/>
</dbReference>
<evidence type="ECO:0000256" key="6">
    <source>
        <dbReference type="ARBA" id="ARBA00022898"/>
    </source>
</evidence>
<dbReference type="GO" id="GO:0030170">
    <property type="term" value="F:pyridoxal phosphate binding"/>
    <property type="evidence" value="ECO:0007669"/>
    <property type="project" value="InterPro"/>
</dbReference>
<keyword evidence="9" id="KW-1185">Reference proteome</keyword>
<dbReference type="GO" id="GO:0008483">
    <property type="term" value="F:transaminase activity"/>
    <property type="evidence" value="ECO:0007669"/>
    <property type="project" value="UniProtKB-KW"/>
</dbReference>
<dbReference type="Gene3D" id="3.90.1150.10">
    <property type="entry name" value="Aspartate Aminotransferase, domain 1"/>
    <property type="match status" value="1"/>
</dbReference>
<evidence type="ECO:0000256" key="1">
    <source>
        <dbReference type="ARBA" id="ARBA00001933"/>
    </source>
</evidence>
<dbReference type="PANTHER" id="PTHR42790:SF19">
    <property type="entry name" value="KYNURENINE_ALPHA-AMINOADIPATE AMINOTRANSFERASE, MITOCHONDRIAL"/>
    <property type="match status" value="1"/>
</dbReference>
<dbReference type="OrthoDB" id="9808770at2"/>
<dbReference type="InterPro" id="IPR015424">
    <property type="entry name" value="PyrdxlP-dep_Trfase"/>
</dbReference>
<sequence length="399" mass="44947">MSLKYAERMDNIKASEIRELLKLTQDPKVISFAGGLPAAELFPIEEMKKISVDVLEKYGKVALQYGPTEGYEPLRKVIASRMKKLGVEASKDNILVISGSQQGLDFSGKIFINPGDVILCESPSYLGAINAFKAYEPKFIEVPTDGDGMILEDLEDILKNNDNVKFIYVIPDFQNPSGRTWTEERRKGLIKLANKYDIVIVEDNPYGELRFEGEYLPALAHYDTEGRVIFLGTFSKIFCPGLRLGWVYARSDILNKFILTKQGADLQSSTISQIQVAEFFEEYDIDGHIEKLRTVYKKRRDVMIKAMEDEFPDCVSFTRPNGGLFTWAVLPENINARELAVKALKKNVAFVPGGSFFPNGGNENTMRLNYSCMNEEKIIEGIKRLAAAINDMLLETEKA</sequence>
<evidence type="ECO:0000313" key="9">
    <source>
        <dbReference type="Proteomes" id="UP000287969"/>
    </source>
</evidence>
<evidence type="ECO:0000256" key="3">
    <source>
        <dbReference type="ARBA" id="ARBA00011738"/>
    </source>
</evidence>
<evidence type="ECO:0000313" key="8">
    <source>
        <dbReference type="EMBL" id="QAT60091.1"/>
    </source>
</evidence>
<keyword evidence="5 8" id="KW-0808">Transferase</keyword>
<dbReference type="GO" id="GO:1901605">
    <property type="term" value="P:alpha-amino acid metabolic process"/>
    <property type="evidence" value="ECO:0007669"/>
    <property type="project" value="TreeGrafter"/>
</dbReference>
<dbReference type="PANTHER" id="PTHR42790">
    <property type="entry name" value="AMINOTRANSFERASE"/>
    <property type="match status" value="1"/>
</dbReference>
<comment type="similarity">
    <text evidence="2">Belongs to the class-I pyridoxal-phosphate-dependent aminotransferase family.</text>
</comment>
<keyword evidence="6" id="KW-0663">Pyridoxal phosphate</keyword>
<organism evidence="8 9">
    <name type="scientific">Acidilutibacter cellobiosedens</name>
    <dbReference type="NCBI Taxonomy" id="2507161"/>
    <lineage>
        <taxon>Bacteria</taxon>
        <taxon>Bacillati</taxon>
        <taxon>Bacillota</taxon>
        <taxon>Tissierellia</taxon>
        <taxon>Tissierellales</taxon>
        <taxon>Acidilutibacteraceae</taxon>
        <taxon>Acidilutibacter</taxon>
    </lineage>
</organism>